<dbReference type="InterPro" id="IPR041492">
    <property type="entry name" value="HAD_2"/>
</dbReference>
<dbReference type="Gene3D" id="3.40.50.1000">
    <property type="entry name" value="HAD superfamily/HAD-like"/>
    <property type="match status" value="1"/>
</dbReference>
<evidence type="ECO:0000313" key="1">
    <source>
        <dbReference type="EMBL" id="REE03035.1"/>
    </source>
</evidence>
<dbReference type="OrthoDB" id="9776368at2"/>
<dbReference type="RefSeq" id="WP_115931225.1">
    <property type="nucleotide sequence ID" value="NZ_QREH01000001.1"/>
</dbReference>
<dbReference type="Proteomes" id="UP000256727">
    <property type="component" value="Unassembled WGS sequence"/>
</dbReference>
<dbReference type="EMBL" id="QREH01000001">
    <property type="protein sequence ID" value="REE03035.1"/>
    <property type="molecule type" value="Genomic_DNA"/>
</dbReference>
<proteinExistence type="predicted"/>
<dbReference type="GO" id="GO:0004713">
    <property type="term" value="F:protein tyrosine kinase activity"/>
    <property type="evidence" value="ECO:0007669"/>
    <property type="project" value="TreeGrafter"/>
</dbReference>
<dbReference type="InterPro" id="IPR023214">
    <property type="entry name" value="HAD_sf"/>
</dbReference>
<dbReference type="PANTHER" id="PTHR43434:SF20">
    <property type="entry name" value="5'-NUCLEOTIDASE"/>
    <property type="match status" value="1"/>
</dbReference>
<dbReference type="SFLD" id="SFLDS00003">
    <property type="entry name" value="Haloacid_Dehalogenase"/>
    <property type="match status" value="1"/>
</dbReference>
<organism evidence="1 2">
    <name type="scientific">Citricoccus muralis</name>
    <dbReference type="NCBI Taxonomy" id="169134"/>
    <lineage>
        <taxon>Bacteria</taxon>
        <taxon>Bacillati</taxon>
        <taxon>Actinomycetota</taxon>
        <taxon>Actinomycetes</taxon>
        <taxon>Micrococcales</taxon>
        <taxon>Micrococcaceae</taxon>
        <taxon>Citricoccus</taxon>
    </lineage>
</organism>
<dbReference type="InterPro" id="IPR036412">
    <property type="entry name" value="HAD-like_sf"/>
</dbReference>
<dbReference type="GO" id="GO:0005829">
    <property type="term" value="C:cytosol"/>
    <property type="evidence" value="ECO:0007669"/>
    <property type="project" value="TreeGrafter"/>
</dbReference>
<name>A0A3D9L9P9_9MICC</name>
<keyword evidence="2" id="KW-1185">Reference proteome</keyword>
<dbReference type="Gene3D" id="1.10.150.240">
    <property type="entry name" value="Putative phosphatase, domain 2"/>
    <property type="match status" value="1"/>
</dbReference>
<evidence type="ECO:0000313" key="2">
    <source>
        <dbReference type="Proteomes" id="UP000256727"/>
    </source>
</evidence>
<dbReference type="InterPro" id="IPR050155">
    <property type="entry name" value="HAD-like_hydrolase_sf"/>
</dbReference>
<dbReference type="SFLD" id="SFLDG01129">
    <property type="entry name" value="C1.5:_HAD__Beta-PGM__Phosphata"/>
    <property type="match status" value="1"/>
</dbReference>
<sequence>MTAPDTAILFDLDGTLVDPAGAITGGIATALERHGLPVPGPDRLASLVGPPLQESLASLEGVTAENLPSVIRDYRAGYLSHGMAASTVYPGVREALENLGADHRLVVATSKPRLLARQLLRVQGLDHLFAAVCGSNDDETAPLPPHGTKVQAMAEALAAVGHPERAVMVGDRHFDLAGAARHGIPGIGVLWGFGSRSELEAAGATVLCEDAGDLPAHCRALVTAARI</sequence>
<comment type="caution">
    <text evidence="1">The sequence shown here is derived from an EMBL/GenBank/DDBJ whole genome shotgun (WGS) entry which is preliminary data.</text>
</comment>
<protein>
    <submittedName>
        <fullName evidence="1">Phosphoglycolate phosphatase</fullName>
    </submittedName>
</protein>
<dbReference type="Pfam" id="PF13419">
    <property type="entry name" value="HAD_2"/>
    <property type="match status" value="1"/>
</dbReference>
<dbReference type="InterPro" id="IPR023198">
    <property type="entry name" value="PGP-like_dom2"/>
</dbReference>
<accession>A0A3D9L9P9</accession>
<dbReference type="PANTHER" id="PTHR43434">
    <property type="entry name" value="PHOSPHOGLYCOLATE PHOSPHATASE"/>
    <property type="match status" value="1"/>
</dbReference>
<dbReference type="AlphaFoldDB" id="A0A3D9L9P9"/>
<reference evidence="1 2" key="1">
    <citation type="submission" date="2018-07" db="EMBL/GenBank/DDBJ databases">
        <title>Sequencing the genomes of 1000 actinobacteria strains.</title>
        <authorList>
            <person name="Klenk H.-P."/>
        </authorList>
    </citation>
    <scope>NUCLEOTIDE SEQUENCE [LARGE SCALE GENOMIC DNA]</scope>
    <source>
        <strain evidence="1 2">DSM 14442</strain>
    </source>
</reference>
<dbReference type="SUPFAM" id="SSF56784">
    <property type="entry name" value="HAD-like"/>
    <property type="match status" value="1"/>
</dbReference>
<gene>
    <name evidence="1" type="ORF">C8E99_0835</name>
</gene>